<reference evidence="2" key="2">
    <citation type="submission" date="2025-08" db="UniProtKB">
        <authorList>
            <consortium name="Ensembl"/>
        </authorList>
    </citation>
    <scope>IDENTIFICATION</scope>
</reference>
<keyword evidence="1" id="KW-0812">Transmembrane</keyword>
<dbReference type="PANTHER" id="PTHR16199">
    <property type="entry name" value="CONDENSIN-2 COMPLEX SUBUNIT G2"/>
    <property type="match status" value="1"/>
</dbReference>
<evidence type="ECO:0000256" key="1">
    <source>
        <dbReference type="SAM" id="Phobius"/>
    </source>
</evidence>
<dbReference type="Ensembl" id="ENSAPLT00000014604.2">
    <property type="protein sequence ID" value="ENSAPLP00000013837.2"/>
    <property type="gene ID" value="ENSAPLG00000014002.2"/>
</dbReference>
<keyword evidence="1" id="KW-1133">Transmembrane helix</keyword>
<dbReference type="STRING" id="8840.ENSAPLP00000013837"/>
<evidence type="ECO:0000313" key="2">
    <source>
        <dbReference type="Ensembl" id="ENSAPLP00000013837.2"/>
    </source>
</evidence>
<dbReference type="OMA" id="ITRCHAS"/>
<feature type="transmembrane region" description="Helical" evidence="1">
    <location>
        <begin position="287"/>
        <end position="307"/>
    </location>
</feature>
<keyword evidence="3" id="KW-1185">Reference proteome</keyword>
<accession>U3J2W0</accession>
<organism evidence="2 3">
    <name type="scientific">Anas platyrhynchos platyrhynchos</name>
    <name type="common">Northern mallard</name>
    <dbReference type="NCBI Taxonomy" id="8840"/>
    <lineage>
        <taxon>Eukaryota</taxon>
        <taxon>Metazoa</taxon>
        <taxon>Chordata</taxon>
        <taxon>Craniata</taxon>
        <taxon>Vertebrata</taxon>
        <taxon>Euteleostomi</taxon>
        <taxon>Archelosauria</taxon>
        <taxon>Archosauria</taxon>
        <taxon>Dinosauria</taxon>
        <taxon>Saurischia</taxon>
        <taxon>Theropoda</taxon>
        <taxon>Coelurosauria</taxon>
        <taxon>Aves</taxon>
        <taxon>Neognathae</taxon>
        <taxon>Galloanserae</taxon>
        <taxon>Anseriformes</taxon>
        <taxon>Anatidae</taxon>
        <taxon>Anatinae</taxon>
        <taxon>Anas</taxon>
    </lineage>
</organism>
<feature type="transmembrane region" description="Helical" evidence="1">
    <location>
        <begin position="375"/>
        <end position="397"/>
    </location>
</feature>
<evidence type="ECO:0000313" key="3">
    <source>
        <dbReference type="Proteomes" id="UP000016666"/>
    </source>
</evidence>
<keyword evidence="1" id="KW-0472">Membrane</keyword>
<sequence length="577" mass="66281">MEHLLARLEVDSRPVSRRIVNLLFNSFFPINQPEYVWCERCVTLIQMNSAAARKFYQYAYEYTAPTNIAKLMLTIRRCLNACIQKATKESLHDDDDEDEETEKESISMFNDVLSVNDVASMASLLEIVVILWRSIRKALDHNEGAKDYAIRKFASVLPEYLKVFKLTYLFPFFFFFFFFFPFLLLSCGVISKLRNVDSGADESKYSTLIDCVCHWGQVGHIMELAGDWFLKTSERRVRIHVTQESKPELALDYIEYLLTHPVNRGCLLSAPKKKLSQLFKILKAAKVLIEIRKIINFYCVLFIFFQFSEDGKDYLSILKETGDWIESQVVPCLLATDQEDSISKQSNVSQLIIQDYLTVCKDLIMVGLGNLKFQAYLLDIALAVIQTGMVFLLLCVLKEITEASLTQNTETHEVESLLHAVQTVFQKILECVSCRLKKQPEEGIQLIRSIQMPLGEFIYAVQYWRSSCPAVHQGVLSTLLDAIVVEINYALQKSQALYFLCFFFRSFLNELMECILSKEVEEIFSLTAMVCIVIIIKGQSNSFCTIIFLFLLCCSLKAKFLYNSTGAFPHPIKLPFF</sequence>
<reference evidence="2" key="3">
    <citation type="submission" date="2025-09" db="UniProtKB">
        <authorList>
            <consortium name="Ensembl"/>
        </authorList>
    </citation>
    <scope>IDENTIFICATION</scope>
</reference>
<feature type="transmembrane region" description="Helical" evidence="1">
    <location>
        <begin position="524"/>
        <end position="552"/>
    </location>
</feature>
<dbReference type="PANTHER" id="PTHR16199:SF4">
    <property type="entry name" value="CONDENSIN-2 COMPLEX SUBUNIT G2"/>
    <property type="match status" value="1"/>
</dbReference>
<dbReference type="HOGENOM" id="CLU_008117_0_0_1"/>
<dbReference type="GeneTree" id="ENSGT00490000043432"/>
<dbReference type="GO" id="GO:0000070">
    <property type="term" value="P:mitotic sister chromatid segregation"/>
    <property type="evidence" value="ECO:0007669"/>
    <property type="project" value="TreeGrafter"/>
</dbReference>
<name>U3J2W0_ANAPP</name>
<dbReference type="AlphaFoldDB" id="U3J2W0"/>
<feature type="transmembrane region" description="Helical" evidence="1">
    <location>
        <begin position="168"/>
        <end position="190"/>
    </location>
</feature>
<reference evidence="2 3" key="1">
    <citation type="submission" date="2017-10" db="EMBL/GenBank/DDBJ databases">
        <title>A new Pekin duck reference genome.</title>
        <authorList>
            <person name="Hou Z.-C."/>
            <person name="Zhou Z.-K."/>
            <person name="Zhu F."/>
            <person name="Hou S.-S."/>
        </authorList>
    </citation>
    <scope>NUCLEOTIDE SEQUENCE [LARGE SCALE GENOMIC DNA]</scope>
</reference>
<dbReference type="Proteomes" id="UP000016666">
    <property type="component" value="Chromosome 2"/>
</dbReference>
<protein>
    <submittedName>
        <fullName evidence="2">Uncharacterized protein</fullName>
    </submittedName>
</protein>
<dbReference type="GO" id="GO:0000796">
    <property type="term" value="C:condensin complex"/>
    <property type="evidence" value="ECO:0007669"/>
    <property type="project" value="TreeGrafter"/>
</dbReference>
<proteinExistence type="predicted"/>
<dbReference type="GO" id="GO:0005634">
    <property type="term" value="C:nucleus"/>
    <property type="evidence" value="ECO:0007669"/>
    <property type="project" value="TreeGrafter"/>
</dbReference>